<keyword evidence="4" id="KW-1185">Reference proteome</keyword>
<dbReference type="OrthoDB" id="7861530at2"/>
<feature type="transmembrane region" description="Helical" evidence="2">
    <location>
        <begin position="158"/>
        <end position="180"/>
    </location>
</feature>
<keyword evidence="2" id="KW-1133">Transmembrane helix</keyword>
<reference evidence="3 4" key="1">
    <citation type="submission" date="2018-09" db="EMBL/GenBank/DDBJ databases">
        <title>Genomic Encyclopedia of Archaeal and Bacterial Type Strains, Phase II (KMG-II): from individual species to whole genera.</title>
        <authorList>
            <person name="Goeker M."/>
        </authorList>
    </citation>
    <scope>NUCLEOTIDE SEQUENCE [LARGE SCALE GENOMIC DNA]</scope>
    <source>
        <strain evidence="3 4">DSM 11458</strain>
    </source>
</reference>
<comment type="caution">
    <text evidence="3">The sequence shown here is derived from an EMBL/GenBank/DDBJ whole genome shotgun (WGS) entry which is preliminary data.</text>
</comment>
<dbReference type="AlphaFoldDB" id="A0A420DQE7"/>
<evidence type="ECO:0000313" key="4">
    <source>
        <dbReference type="Proteomes" id="UP000284407"/>
    </source>
</evidence>
<evidence type="ECO:0000313" key="3">
    <source>
        <dbReference type="EMBL" id="RKE96531.1"/>
    </source>
</evidence>
<sequence length="259" mass="28931">MTAAPKTSPQHSEAAETGLDEQSLSAIRSILTEETPVQSRTPVHAAAKAGEVHVDEAPLEARTPTRVRRKADTLPELERPDDSVRIDPIRKKRWFSFRRKGAAIVRSAPLKSKQRESMVKPSRTSPLVDRIRGYRPTAAHIALAGFALLVLLRPWLILGLMLVLVFITVGVFLIAGYDGFWHGVVKANRWYASRRPARAAVLHARLDRFAMRWDAVLDRFPEGTVDGFYLPDFGDLATADARHDEALKRRLASLNEKSA</sequence>
<feature type="transmembrane region" description="Helical" evidence="2">
    <location>
        <begin position="133"/>
        <end position="152"/>
    </location>
</feature>
<keyword evidence="2" id="KW-0812">Transmembrane</keyword>
<dbReference type="STRING" id="1443111.Z949_3091"/>
<feature type="compositionally biased region" description="Polar residues" evidence="1">
    <location>
        <begin position="1"/>
        <end position="11"/>
    </location>
</feature>
<dbReference type="RefSeq" id="WP_025063467.1">
    <property type="nucleotide sequence ID" value="NZ_RAQK01000001.1"/>
</dbReference>
<evidence type="ECO:0000256" key="1">
    <source>
        <dbReference type="SAM" id="MobiDB-lite"/>
    </source>
</evidence>
<name>A0A420DQE7_9RHOB</name>
<accession>A0A420DQE7</accession>
<keyword evidence="2" id="KW-0472">Membrane</keyword>
<evidence type="ECO:0000256" key="2">
    <source>
        <dbReference type="SAM" id="Phobius"/>
    </source>
</evidence>
<proteinExistence type="predicted"/>
<dbReference type="EMBL" id="RAQK01000001">
    <property type="protein sequence ID" value="RKE96531.1"/>
    <property type="molecule type" value="Genomic_DNA"/>
</dbReference>
<feature type="region of interest" description="Disordered" evidence="1">
    <location>
        <begin position="1"/>
        <end position="22"/>
    </location>
</feature>
<dbReference type="Proteomes" id="UP000284407">
    <property type="component" value="Unassembled WGS sequence"/>
</dbReference>
<protein>
    <submittedName>
        <fullName evidence="3">Uncharacterized protein</fullName>
    </submittedName>
</protein>
<organism evidence="3 4">
    <name type="scientific">Sulfitobacter guttiformis</name>
    <dbReference type="NCBI Taxonomy" id="74349"/>
    <lineage>
        <taxon>Bacteria</taxon>
        <taxon>Pseudomonadati</taxon>
        <taxon>Pseudomonadota</taxon>
        <taxon>Alphaproteobacteria</taxon>
        <taxon>Rhodobacterales</taxon>
        <taxon>Roseobacteraceae</taxon>
        <taxon>Sulfitobacter</taxon>
    </lineage>
</organism>
<gene>
    <name evidence="3" type="ORF">C8N30_1092</name>
</gene>